<keyword evidence="4" id="KW-1185">Reference proteome</keyword>
<keyword evidence="2" id="KW-0472">Membrane</keyword>
<comment type="caution">
    <text evidence="3">The sequence shown here is derived from an EMBL/GenBank/DDBJ whole genome shotgun (WGS) entry which is preliminary data.</text>
</comment>
<feature type="transmembrane region" description="Helical" evidence="2">
    <location>
        <begin position="56"/>
        <end position="79"/>
    </location>
</feature>
<dbReference type="AlphaFoldDB" id="A0A432ME35"/>
<keyword evidence="2" id="KW-1133">Transmembrane helix</keyword>
<dbReference type="OrthoDB" id="9941023at2"/>
<evidence type="ECO:0000256" key="2">
    <source>
        <dbReference type="SAM" id="Phobius"/>
    </source>
</evidence>
<feature type="transmembrane region" description="Helical" evidence="2">
    <location>
        <begin position="94"/>
        <end position="115"/>
    </location>
</feature>
<proteinExistence type="predicted"/>
<keyword evidence="2" id="KW-0812">Transmembrane</keyword>
<evidence type="ECO:0000256" key="1">
    <source>
        <dbReference type="SAM" id="MobiDB-lite"/>
    </source>
</evidence>
<feature type="region of interest" description="Disordered" evidence="1">
    <location>
        <begin position="1"/>
        <end position="21"/>
    </location>
</feature>
<dbReference type="EMBL" id="RYZH01000060">
    <property type="protein sequence ID" value="RUL83414.1"/>
    <property type="molecule type" value="Genomic_DNA"/>
</dbReference>
<protein>
    <submittedName>
        <fullName evidence="3">Uncharacterized protein</fullName>
    </submittedName>
</protein>
<dbReference type="RefSeq" id="WP_126727641.1">
    <property type="nucleotide sequence ID" value="NZ_RYZH01000060.1"/>
</dbReference>
<name>A0A432ME35_9BACT</name>
<reference evidence="3 4" key="1">
    <citation type="submission" date="2018-12" db="EMBL/GenBank/DDBJ databases">
        <authorList>
            <person name="Toschakov S.V."/>
        </authorList>
    </citation>
    <scope>NUCLEOTIDE SEQUENCE [LARGE SCALE GENOMIC DNA]</scope>
    <source>
        <strain evidence="3 4">GM2012</strain>
    </source>
</reference>
<feature type="transmembrane region" description="Helical" evidence="2">
    <location>
        <begin position="177"/>
        <end position="197"/>
    </location>
</feature>
<accession>A0A432ME35</accession>
<gene>
    <name evidence="3" type="ORF">TsocGM_22145</name>
</gene>
<feature type="transmembrane region" description="Helical" evidence="2">
    <location>
        <begin position="135"/>
        <end position="156"/>
    </location>
</feature>
<feature type="transmembrane region" description="Helical" evidence="2">
    <location>
        <begin position="25"/>
        <end position="44"/>
    </location>
</feature>
<reference evidence="3 4" key="2">
    <citation type="submission" date="2019-01" db="EMBL/GenBank/DDBJ databases">
        <title>Tautonia sociabilis, a novel thermotolerant planctomycete of Isosphaeraceae family, isolated from a 4000 m deep subterranean habitat.</title>
        <authorList>
            <person name="Kovaleva O.L."/>
            <person name="Elcheninov A.G."/>
            <person name="Van Heerden E."/>
            <person name="Toshchakov S.V."/>
            <person name="Novikov A."/>
            <person name="Bonch-Osmolovskaya E.A."/>
            <person name="Kublanov I.V."/>
        </authorList>
    </citation>
    <scope>NUCLEOTIDE SEQUENCE [LARGE SCALE GENOMIC DNA]</scope>
    <source>
        <strain evidence="3 4">GM2012</strain>
    </source>
</reference>
<sequence length="202" mass="22132">MERDEQGEGRTTPVRPDRRGGARPTIAELMLLIGGVGLGLAVAIPPEGIGPGDQSGAVLVLAGAVLGGASLVGVPLLLWERRRRPRRRFGPGRLSWFAHGTAAWLLWPPIVIGRRSEAMGRNPPAVDPSVPMVCYYYGTPLMAVYVTLALLAGGWIGPRRRRHRSRRPAPLPWRERFGLLLGLGWALVGLYVLSMVYRSEFR</sequence>
<evidence type="ECO:0000313" key="3">
    <source>
        <dbReference type="EMBL" id="RUL83414.1"/>
    </source>
</evidence>
<dbReference type="Proteomes" id="UP000280296">
    <property type="component" value="Unassembled WGS sequence"/>
</dbReference>
<evidence type="ECO:0000313" key="4">
    <source>
        <dbReference type="Proteomes" id="UP000280296"/>
    </source>
</evidence>
<organism evidence="3 4">
    <name type="scientific">Tautonia sociabilis</name>
    <dbReference type="NCBI Taxonomy" id="2080755"/>
    <lineage>
        <taxon>Bacteria</taxon>
        <taxon>Pseudomonadati</taxon>
        <taxon>Planctomycetota</taxon>
        <taxon>Planctomycetia</taxon>
        <taxon>Isosphaerales</taxon>
        <taxon>Isosphaeraceae</taxon>
        <taxon>Tautonia</taxon>
    </lineage>
</organism>